<name>A0ABY3PAC0_9STAP</name>
<dbReference type="Pfam" id="PF00294">
    <property type="entry name" value="PfkB"/>
    <property type="match status" value="1"/>
</dbReference>
<evidence type="ECO:0000313" key="5">
    <source>
        <dbReference type="EMBL" id="UEX89243.1"/>
    </source>
</evidence>
<comment type="similarity">
    <text evidence="1">Belongs to the carbohydrate kinase PfkB family.</text>
</comment>
<accession>A0ABY3PAC0</accession>
<keyword evidence="3 5" id="KW-0418">Kinase</keyword>
<protein>
    <submittedName>
        <fullName evidence="5">Carbohydrate kinase</fullName>
    </submittedName>
</protein>
<dbReference type="CDD" id="cd01167">
    <property type="entry name" value="bac_FRK"/>
    <property type="match status" value="1"/>
</dbReference>
<gene>
    <name evidence="5" type="ORF">LN051_06560</name>
</gene>
<dbReference type="GO" id="GO:0016301">
    <property type="term" value="F:kinase activity"/>
    <property type="evidence" value="ECO:0007669"/>
    <property type="project" value="UniProtKB-KW"/>
</dbReference>
<dbReference type="PANTHER" id="PTHR43085:SF54">
    <property type="entry name" value="PUTATIVE-RELATED"/>
    <property type="match status" value="1"/>
</dbReference>
<evidence type="ECO:0000256" key="3">
    <source>
        <dbReference type="ARBA" id="ARBA00022777"/>
    </source>
</evidence>
<keyword evidence="6" id="KW-1185">Reference proteome</keyword>
<organism evidence="5 6">
    <name type="scientific">Staphylococcus ratti</name>
    <dbReference type="NCBI Taxonomy" id="2892440"/>
    <lineage>
        <taxon>Bacteria</taxon>
        <taxon>Bacillati</taxon>
        <taxon>Bacillota</taxon>
        <taxon>Bacilli</taxon>
        <taxon>Bacillales</taxon>
        <taxon>Staphylococcaceae</taxon>
        <taxon>Staphylococcus</taxon>
    </lineage>
</organism>
<reference evidence="5 6" key="1">
    <citation type="journal article" date="2022" name="Pathogens">
        <title>Staphylococcus ratti sp. nov. Isolated from a Lab Rat.</title>
        <authorList>
            <person name="Kovarovic V."/>
            <person name="Sedlacek I."/>
            <person name="Petras P."/>
            <person name="Kralova S."/>
            <person name="Maslanova I."/>
            <person name="Svec P."/>
            <person name="Neumann-Schaal M."/>
            <person name="Botka T."/>
            <person name="Gelbicova T."/>
            <person name="Stankova E."/>
            <person name="Doskar J."/>
            <person name="Pantucek R."/>
        </authorList>
    </citation>
    <scope>NUCLEOTIDE SEQUENCE [LARGE SCALE GENOMIC DNA]</scope>
    <source>
        <strain evidence="5 6">CCM 9025</strain>
    </source>
</reference>
<dbReference type="RefSeq" id="WP_229291748.1">
    <property type="nucleotide sequence ID" value="NZ_CP086654.1"/>
</dbReference>
<evidence type="ECO:0000256" key="1">
    <source>
        <dbReference type="ARBA" id="ARBA00010688"/>
    </source>
</evidence>
<dbReference type="PROSITE" id="PS00583">
    <property type="entry name" value="PFKB_KINASES_1"/>
    <property type="match status" value="1"/>
</dbReference>
<dbReference type="PANTHER" id="PTHR43085">
    <property type="entry name" value="HEXOKINASE FAMILY MEMBER"/>
    <property type="match status" value="1"/>
</dbReference>
<dbReference type="InterPro" id="IPR029056">
    <property type="entry name" value="Ribokinase-like"/>
</dbReference>
<dbReference type="InterPro" id="IPR011611">
    <property type="entry name" value="PfkB_dom"/>
</dbReference>
<evidence type="ECO:0000313" key="6">
    <source>
        <dbReference type="Proteomes" id="UP001197626"/>
    </source>
</evidence>
<evidence type="ECO:0000259" key="4">
    <source>
        <dbReference type="Pfam" id="PF00294"/>
    </source>
</evidence>
<dbReference type="InterPro" id="IPR002173">
    <property type="entry name" value="Carboh/pur_kinase_PfkB_CS"/>
</dbReference>
<dbReference type="Proteomes" id="UP001197626">
    <property type="component" value="Chromosome"/>
</dbReference>
<dbReference type="Gene3D" id="3.40.1190.20">
    <property type="match status" value="1"/>
</dbReference>
<dbReference type="InterPro" id="IPR050306">
    <property type="entry name" value="PfkB_Carbo_kinase"/>
</dbReference>
<sequence>MNKLYAVGEALIDFIPSDRDINLKDVTQFSPQVGGAPANVASCVAKLGGNAAMITQVGNDAFGEKIIDKLGIIGVDTQYLKQTSKANTALAFVSLTAEGERDFAFYRKPSADMLLEACEIRNIVLDTTDILHFCSVDLVDYPIKEVHRVLIDKMLKVNGTVVFDPNLRFPLWKDLDALHNTVLEFVPKAHIVKISDEELAFITRIKNKEAAIASLFKGNVEAVIYTEGKAGASLYTKEGLIAQASGFEVDALDATGAGDAFIGAINYQLLKYGKNKLFEDSYQCLKFANAVGALTTMVYGAIDSLPTEQQVLTFIRGENE</sequence>
<keyword evidence="2" id="KW-0808">Transferase</keyword>
<dbReference type="SUPFAM" id="SSF53613">
    <property type="entry name" value="Ribokinase-like"/>
    <property type="match status" value="1"/>
</dbReference>
<feature type="domain" description="Carbohydrate kinase PfkB" evidence="4">
    <location>
        <begin position="1"/>
        <end position="307"/>
    </location>
</feature>
<evidence type="ECO:0000256" key="2">
    <source>
        <dbReference type="ARBA" id="ARBA00022679"/>
    </source>
</evidence>
<dbReference type="EMBL" id="CP086654">
    <property type="protein sequence ID" value="UEX89243.1"/>
    <property type="molecule type" value="Genomic_DNA"/>
</dbReference>
<proteinExistence type="inferred from homology"/>